<evidence type="ECO:0000313" key="8">
    <source>
        <dbReference type="EMBL" id="MFC1420529.1"/>
    </source>
</evidence>
<dbReference type="PRINTS" id="PR00738">
    <property type="entry name" value="GLHYDRLASE20"/>
</dbReference>
<dbReference type="SUPFAM" id="SSF55545">
    <property type="entry name" value="beta-N-acetylhexosaminidase-like domain"/>
    <property type="match status" value="1"/>
</dbReference>
<dbReference type="RefSeq" id="WP_380541938.1">
    <property type="nucleotide sequence ID" value="NZ_JBHFAB010000027.1"/>
</dbReference>
<keyword evidence="5" id="KW-0326">Glycosidase</keyword>
<sequence>MIIPRPAAVERHAGRFTLDRGARLSVGPGAERPAALLREYLGADLTGSAEGRPVLLALRGDGEPESYALDIGPESVSLTAPAEAGLFHGVQTLRQLLDADEPSWPCLTLTDRPRLPWRGFLLDVARHFMPMPYLFQVVDRLAFHKLNVFQLHLTDDQGWRMEIEGHPRLTEVGAWRSESMVGPDVVDGVPNDRYDGVPHGGFYTQRELAGLVDYAAARGVTVVPEIELPGHVRALLAAYPELGNFPDRPLPVWAGWGVCEDILGVGDAALDLCREVLDQVRRVFPSLYVHIGGEECPTVQWENSPAAREKARLLGLAEPAELRGWFLQEMRDFLADRGRRSICWDESGHAVGSLPRDITVVPWRDAAHGAEAVRRGHRVIMAPHRSTYLDYQQHRHPEEPPGQPGHPVTLADIHGFDPLAGGLPVSDGEAPGVLGAQAQLWTEFAPTPAHVDYLMFPRLCGFAEAVWSGSGDFAEFRARLEPHYPRLRALGIRPAPAERGALAGRMQQ</sequence>
<dbReference type="SUPFAM" id="SSF51445">
    <property type="entry name" value="(Trans)glycosidases"/>
    <property type="match status" value="1"/>
</dbReference>
<gene>
    <name evidence="8" type="ORF">ACEZDE_28385</name>
</gene>
<dbReference type="EC" id="3.2.1.52" evidence="3"/>
<evidence type="ECO:0000256" key="5">
    <source>
        <dbReference type="ARBA" id="ARBA00023295"/>
    </source>
</evidence>
<comment type="caution">
    <text evidence="8">The sequence shown here is derived from an EMBL/GenBank/DDBJ whole genome shotgun (WGS) entry which is preliminary data.</text>
</comment>
<protein>
    <recommendedName>
        <fullName evidence="3">beta-N-acetylhexosaminidase</fullName>
        <ecNumber evidence="3">3.2.1.52</ecNumber>
    </recommendedName>
</protein>
<evidence type="ECO:0000313" key="9">
    <source>
        <dbReference type="Proteomes" id="UP001592531"/>
    </source>
</evidence>
<dbReference type="Gene3D" id="3.20.20.80">
    <property type="entry name" value="Glycosidases"/>
    <property type="match status" value="1"/>
</dbReference>
<dbReference type="Gene3D" id="3.30.379.10">
    <property type="entry name" value="Chitobiase/beta-hexosaminidase domain 2-like"/>
    <property type="match status" value="1"/>
</dbReference>
<evidence type="ECO:0000259" key="6">
    <source>
        <dbReference type="Pfam" id="PF00728"/>
    </source>
</evidence>
<dbReference type="InterPro" id="IPR017853">
    <property type="entry name" value="GH"/>
</dbReference>
<dbReference type="InterPro" id="IPR015883">
    <property type="entry name" value="Glyco_hydro_20_cat"/>
</dbReference>
<evidence type="ECO:0000256" key="4">
    <source>
        <dbReference type="ARBA" id="ARBA00022801"/>
    </source>
</evidence>
<dbReference type="PANTHER" id="PTHR22600">
    <property type="entry name" value="BETA-HEXOSAMINIDASE"/>
    <property type="match status" value="1"/>
</dbReference>
<evidence type="ECO:0000256" key="2">
    <source>
        <dbReference type="ARBA" id="ARBA00006285"/>
    </source>
</evidence>
<comment type="similarity">
    <text evidence="2">Belongs to the glycosyl hydrolase 20 family.</text>
</comment>
<dbReference type="InterPro" id="IPR025705">
    <property type="entry name" value="Beta_hexosaminidase_sua/sub"/>
</dbReference>
<feature type="domain" description="Beta-hexosaminidase bacterial type N-terminal" evidence="7">
    <location>
        <begin position="2"/>
        <end position="111"/>
    </location>
</feature>
<feature type="domain" description="Glycoside hydrolase family 20 catalytic" evidence="6">
    <location>
        <begin position="116"/>
        <end position="469"/>
    </location>
</feature>
<dbReference type="Proteomes" id="UP001592531">
    <property type="component" value="Unassembled WGS sequence"/>
</dbReference>
<dbReference type="EMBL" id="JBHFAB010000027">
    <property type="protein sequence ID" value="MFC1420529.1"/>
    <property type="molecule type" value="Genomic_DNA"/>
</dbReference>
<evidence type="ECO:0000259" key="7">
    <source>
        <dbReference type="Pfam" id="PF02838"/>
    </source>
</evidence>
<dbReference type="PANTHER" id="PTHR22600:SF57">
    <property type="entry name" value="BETA-N-ACETYLHEXOSAMINIDASE"/>
    <property type="match status" value="1"/>
</dbReference>
<dbReference type="InterPro" id="IPR015882">
    <property type="entry name" value="HEX_bac_N"/>
</dbReference>
<evidence type="ECO:0000256" key="3">
    <source>
        <dbReference type="ARBA" id="ARBA00012663"/>
    </source>
</evidence>
<dbReference type="InterPro" id="IPR029018">
    <property type="entry name" value="Hex-like_dom2"/>
</dbReference>
<dbReference type="Pfam" id="PF00728">
    <property type="entry name" value="Glyco_hydro_20"/>
    <property type="match status" value="1"/>
</dbReference>
<organism evidence="8 9">
    <name type="scientific">Streptacidiphilus cavernicola</name>
    <dbReference type="NCBI Taxonomy" id="3342716"/>
    <lineage>
        <taxon>Bacteria</taxon>
        <taxon>Bacillati</taxon>
        <taxon>Actinomycetota</taxon>
        <taxon>Actinomycetes</taxon>
        <taxon>Kitasatosporales</taxon>
        <taxon>Streptomycetaceae</taxon>
        <taxon>Streptacidiphilus</taxon>
    </lineage>
</organism>
<name>A0ABV6W3H5_9ACTN</name>
<keyword evidence="9" id="KW-1185">Reference proteome</keyword>
<evidence type="ECO:0000256" key="1">
    <source>
        <dbReference type="ARBA" id="ARBA00001231"/>
    </source>
</evidence>
<reference evidence="8 9" key="1">
    <citation type="submission" date="2024-09" db="EMBL/GenBank/DDBJ databases">
        <authorList>
            <person name="Lee S.D."/>
        </authorList>
    </citation>
    <scope>NUCLEOTIDE SEQUENCE [LARGE SCALE GENOMIC DNA]</scope>
    <source>
        <strain evidence="8 9">N8-3</strain>
    </source>
</reference>
<keyword evidence="4" id="KW-0378">Hydrolase</keyword>
<proteinExistence type="inferred from homology"/>
<dbReference type="Pfam" id="PF02838">
    <property type="entry name" value="Glyco_hydro_20b"/>
    <property type="match status" value="1"/>
</dbReference>
<accession>A0ABV6W3H5</accession>
<comment type="catalytic activity">
    <reaction evidence="1">
        <text>Hydrolysis of terminal non-reducing N-acetyl-D-hexosamine residues in N-acetyl-beta-D-hexosaminides.</text>
        <dbReference type="EC" id="3.2.1.52"/>
    </reaction>
</comment>
<dbReference type="CDD" id="cd06563">
    <property type="entry name" value="GH20_chitobiase-like"/>
    <property type="match status" value="1"/>
</dbReference>